<evidence type="ECO:0000313" key="1">
    <source>
        <dbReference type="EMBL" id="TDL39665.1"/>
    </source>
</evidence>
<gene>
    <name evidence="1" type="ORF">E2R57_04075</name>
</gene>
<dbReference type="Proteomes" id="UP000294621">
    <property type="component" value="Unassembled WGS sequence"/>
</dbReference>
<reference evidence="1 2" key="1">
    <citation type="submission" date="2019-03" db="EMBL/GenBank/DDBJ databases">
        <title>Genome Sequencing and Assembly of Various Microbes Isolated from Partially Reclaimed Soil and Acid Mine Drainage (AMD) Site.</title>
        <authorList>
            <person name="Steinbock B."/>
            <person name="Bechtold R."/>
            <person name="Sevigny J.L."/>
            <person name="Thomas D."/>
            <person name="Cuthill L.R."/>
            <person name="Aveiro Johannsen E.J."/>
            <person name="Thomas K."/>
            <person name="Ghosh A."/>
        </authorList>
    </citation>
    <scope>NUCLEOTIDE SEQUENCE [LARGE SCALE GENOMIC DNA]</scope>
    <source>
        <strain evidence="1 2">S-A1</strain>
    </source>
</reference>
<organism evidence="1 2">
    <name type="scientific">Arthrobacter nitrophenolicus</name>
    <dbReference type="NCBI Taxonomy" id="683150"/>
    <lineage>
        <taxon>Bacteria</taxon>
        <taxon>Bacillati</taxon>
        <taxon>Actinomycetota</taxon>
        <taxon>Actinomycetes</taxon>
        <taxon>Micrococcales</taxon>
        <taxon>Micrococcaceae</taxon>
        <taxon>Arthrobacter</taxon>
    </lineage>
</organism>
<dbReference type="EMBL" id="SMZQ01000002">
    <property type="protein sequence ID" value="TDL39665.1"/>
    <property type="molecule type" value="Genomic_DNA"/>
</dbReference>
<name>A0A4R5Y8L9_9MICC</name>
<comment type="caution">
    <text evidence="1">The sequence shown here is derived from an EMBL/GenBank/DDBJ whole genome shotgun (WGS) entry which is preliminary data.</text>
</comment>
<dbReference type="OrthoDB" id="4951046at2"/>
<proteinExistence type="predicted"/>
<dbReference type="AlphaFoldDB" id="A0A4R5Y8L9"/>
<accession>A0A4R5Y8L9</accession>
<dbReference type="RefSeq" id="WP_133346674.1">
    <property type="nucleotide sequence ID" value="NZ_SMZQ01000002.1"/>
</dbReference>
<protein>
    <submittedName>
        <fullName evidence="1">Uncharacterized protein</fullName>
    </submittedName>
</protein>
<sequence>MKRRDTLFRGGTHPQPARRIRYDDWPALTGGRVEIRRFGTVVQTGVVDMVMADSSALWLDADPMHERRYFAKSDGFQAWISPRDLQPLIRTTPPLG</sequence>
<evidence type="ECO:0000313" key="2">
    <source>
        <dbReference type="Proteomes" id="UP000294621"/>
    </source>
</evidence>